<evidence type="ECO:0000313" key="2">
    <source>
        <dbReference type="Proteomes" id="UP000694867"/>
    </source>
</evidence>
<organism evidence="2 3">
    <name type="scientific">Galendromus occidentalis</name>
    <name type="common">western predatory mite</name>
    <dbReference type="NCBI Taxonomy" id="34638"/>
    <lineage>
        <taxon>Eukaryota</taxon>
        <taxon>Metazoa</taxon>
        <taxon>Ecdysozoa</taxon>
        <taxon>Arthropoda</taxon>
        <taxon>Chelicerata</taxon>
        <taxon>Arachnida</taxon>
        <taxon>Acari</taxon>
        <taxon>Parasitiformes</taxon>
        <taxon>Mesostigmata</taxon>
        <taxon>Gamasina</taxon>
        <taxon>Phytoseioidea</taxon>
        <taxon>Phytoseiidae</taxon>
        <taxon>Typhlodrominae</taxon>
        <taxon>Galendromus</taxon>
    </lineage>
</organism>
<dbReference type="GeneID" id="114828088"/>
<evidence type="ECO:0000313" key="3">
    <source>
        <dbReference type="RefSeq" id="XP_028966663.1"/>
    </source>
</evidence>
<name>A0AAJ7WHY9_9ACAR</name>
<dbReference type="AlphaFoldDB" id="A0AAJ7WHY9"/>
<dbReference type="RefSeq" id="XP_028966663.1">
    <property type="nucleotide sequence ID" value="XM_029110830.1"/>
</dbReference>
<reference evidence="3" key="1">
    <citation type="submission" date="2025-08" db="UniProtKB">
        <authorList>
            <consortium name="RefSeq"/>
        </authorList>
    </citation>
    <scope>IDENTIFICATION</scope>
</reference>
<keyword evidence="1" id="KW-0812">Transmembrane</keyword>
<proteinExistence type="predicted"/>
<sequence>MPRRDALSPPQVSEVLTVTHGDTAPTEAEGSLGGHRAALIEITTISIFMVLSLMMVTAVMAFITEREPPKNRRVEIQGDSPEVVWNEHDTRKKVNKFNMCQNFPRSYREFSKFVERPYQVRGDACSNYYELACGGICHLLPPGVCFAETFKKWYEDCDPDLSPESQVIWRDFIHFNADQRYIPRRWRSSCDRLILTEYGTEIEAVTGRNHTMRTRVMDRISFLINYVNSKKLCADGRLMLYERLCLSLCCNDVSDKPEAGIRSAELGRLICQAVVSWRTDFTAYFRCRQNPLLIRYCGEATREPEKCQLA</sequence>
<keyword evidence="1" id="KW-0472">Membrane</keyword>
<feature type="transmembrane region" description="Helical" evidence="1">
    <location>
        <begin position="42"/>
        <end position="63"/>
    </location>
</feature>
<gene>
    <name evidence="3" type="primary">LOC114828088</name>
</gene>
<accession>A0AAJ7WHY9</accession>
<keyword evidence="1" id="KW-1133">Transmembrane helix</keyword>
<dbReference type="Proteomes" id="UP000694867">
    <property type="component" value="Unplaced"/>
</dbReference>
<protein>
    <submittedName>
        <fullName evidence="3">Uncharacterized protein LOC114828088</fullName>
    </submittedName>
</protein>
<dbReference type="KEGG" id="goe:114828088"/>
<keyword evidence="2" id="KW-1185">Reference proteome</keyword>
<evidence type="ECO:0000256" key="1">
    <source>
        <dbReference type="SAM" id="Phobius"/>
    </source>
</evidence>